<dbReference type="InParanoid" id="A0A6P5JHM2"/>
<comment type="subunit">
    <text evidence="4">Interacts with RBPJ/RBPSUH.</text>
</comment>
<keyword evidence="7" id="KW-0524">Neurogenesis</keyword>
<evidence type="ECO:0000256" key="2">
    <source>
        <dbReference type="ARBA" id="ARBA00004496"/>
    </source>
</evidence>
<name>A0A6P5JHM2_PHACI</name>
<feature type="region of interest" description="Disordered" evidence="12">
    <location>
        <begin position="58"/>
        <end position="126"/>
    </location>
</feature>
<dbReference type="GeneID" id="110202091"/>
<evidence type="ECO:0000256" key="8">
    <source>
        <dbReference type="ARBA" id="ARBA00022976"/>
    </source>
</evidence>
<evidence type="ECO:0000313" key="14">
    <source>
        <dbReference type="RefSeq" id="XP_020833757.1"/>
    </source>
</evidence>
<keyword evidence="13" id="KW-1185">Reference proteome</keyword>
<dbReference type="PANTHER" id="PTHR34917">
    <property type="entry name" value="RBPJ-INTERACTING AND TUBULIN-ASSOCIATED PROTEIN 1"/>
    <property type="match status" value="1"/>
</dbReference>
<dbReference type="GO" id="GO:0015631">
    <property type="term" value="F:tubulin binding"/>
    <property type="evidence" value="ECO:0007669"/>
    <property type="project" value="Ensembl"/>
</dbReference>
<dbReference type="Pfam" id="PF17066">
    <property type="entry name" value="RITA"/>
    <property type="match status" value="1"/>
</dbReference>
<feature type="region of interest" description="Disordered" evidence="12">
    <location>
        <begin position="265"/>
        <end position="292"/>
    </location>
</feature>
<dbReference type="GO" id="GO:0007219">
    <property type="term" value="P:Notch signaling pathway"/>
    <property type="evidence" value="ECO:0007669"/>
    <property type="project" value="UniProtKB-KW"/>
</dbReference>
<evidence type="ECO:0000256" key="10">
    <source>
        <dbReference type="ARBA" id="ARBA00024957"/>
    </source>
</evidence>
<dbReference type="GO" id="GO:0045746">
    <property type="term" value="P:negative regulation of Notch signaling pathway"/>
    <property type="evidence" value="ECO:0007669"/>
    <property type="project" value="Ensembl"/>
</dbReference>
<dbReference type="GO" id="GO:0005737">
    <property type="term" value="C:cytoplasm"/>
    <property type="evidence" value="ECO:0007669"/>
    <property type="project" value="UniProtKB-SubCell"/>
</dbReference>
<evidence type="ECO:0000256" key="7">
    <source>
        <dbReference type="ARBA" id="ARBA00022902"/>
    </source>
</evidence>
<dbReference type="FunCoup" id="A0A6P5JHM2">
    <property type="interactions" value="668"/>
</dbReference>
<dbReference type="InterPro" id="IPR031418">
    <property type="entry name" value="RITA1"/>
</dbReference>
<evidence type="ECO:0000256" key="4">
    <source>
        <dbReference type="ARBA" id="ARBA00011667"/>
    </source>
</evidence>
<evidence type="ECO:0000256" key="5">
    <source>
        <dbReference type="ARBA" id="ARBA00014447"/>
    </source>
</evidence>
<protein>
    <recommendedName>
        <fullName evidence="5">RBPJ-interacting and tubulin-associated protein 1</fullName>
    </recommendedName>
    <alternativeName>
        <fullName evidence="11">RBPJ-interacting and tubulin-associated protein</fullName>
    </alternativeName>
</protein>
<evidence type="ECO:0000256" key="6">
    <source>
        <dbReference type="ARBA" id="ARBA00022490"/>
    </source>
</evidence>
<dbReference type="RefSeq" id="XP_020833757.1">
    <property type="nucleotide sequence ID" value="XM_020978098.1"/>
</dbReference>
<reference evidence="14" key="1">
    <citation type="submission" date="2025-08" db="UniProtKB">
        <authorList>
            <consortium name="RefSeq"/>
        </authorList>
    </citation>
    <scope>IDENTIFICATION</scope>
    <source>
        <tissue evidence="14">Spleen</tissue>
    </source>
</reference>
<feature type="compositionally biased region" description="Basic residues" evidence="12">
    <location>
        <begin position="116"/>
        <end position="126"/>
    </location>
</feature>
<keyword evidence="9" id="KW-0539">Nucleus</keyword>
<gene>
    <name evidence="14" type="primary">RITA1</name>
</gene>
<evidence type="ECO:0000256" key="1">
    <source>
        <dbReference type="ARBA" id="ARBA00004123"/>
    </source>
</evidence>
<evidence type="ECO:0000313" key="13">
    <source>
        <dbReference type="Proteomes" id="UP000515140"/>
    </source>
</evidence>
<evidence type="ECO:0000256" key="12">
    <source>
        <dbReference type="SAM" id="MobiDB-lite"/>
    </source>
</evidence>
<dbReference type="KEGG" id="pcw:110202091"/>
<dbReference type="CTD" id="84934"/>
<comment type="subcellular location">
    <subcellularLocation>
        <location evidence="2">Cytoplasm</location>
    </subcellularLocation>
    <subcellularLocation>
        <location evidence="1">Nucleus</location>
    </subcellularLocation>
</comment>
<dbReference type="AlphaFoldDB" id="A0A6P5JHM2"/>
<evidence type="ECO:0000256" key="3">
    <source>
        <dbReference type="ARBA" id="ARBA00010906"/>
    </source>
</evidence>
<dbReference type="Proteomes" id="UP000515140">
    <property type="component" value="Unplaced"/>
</dbReference>
<organism evidence="13 14">
    <name type="scientific">Phascolarctos cinereus</name>
    <name type="common">Koala</name>
    <dbReference type="NCBI Taxonomy" id="38626"/>
    <lineage>
        <taxon>Eukaryota</taxon>
        <taxon>Metazoa</taxon>
        <taxon>Chordata</taxon>
        <taxon>Craniata</taxon>
        <taxon>Vertebrata</taxon>
        <taxon>Euteleostomi</taxon>
        <taxon>Mammalia</taxon>
        <taxon>Metatheria</taxon>
        <taxon>Diprotodontia</taxon>
        <taxon>Phascolarctidae</taxon>
        <taxon>Phascolarctos</taxon>
    </lineage>
</organism>
<sequence length="292" mass="32014">MSVGILGPQGQKVPSSPRFMLKTSVELTINGIQALQLQHKGRGGYRVKSSTSFVDETLFGRPAGARPAPPEFDPPWALEKARSGKAVPLTPNSESAKWNQDLDPSKSSSSTPPQTPRRKNKYRPIRRTPSYCDETLFGSREEGPTWEAPWMKKEDAAKLRPLLWSPPSAPWASRSPRPKETPLRAIHPVASSEPKSRSKSDIWQRPLGGLDSPGSLKKGCSRSLTHLNASPGGHSLATSPPHQRGQRQAWAQTAAVTFRSPLVTPRAHSISLSEPATPRKYVATPKPKPPWK</sequence>
<feature type="region of interest" description="Disordered" evidence="12">
    <location>
        <begin position="164"/>
        <end position="252"/>
    </location>
</feature>
<dbReference type="GO" id="GO:0005813">
    <property type="term" value="C:centrosome"/>
    <property type="evidence" value="ECO:0007669"/>
    <property type="project" value="Ensembl"/>
</dbReference>
<feature type="compositionally biased region" description="Low complexity" evidence="12">
    <location>
        <begin position="164"/>
        <end position="175"/>
    </location>
</feature>
<dbReference type="GO" id="GO:0005654">
    <property type="term" value="C:nucleoplasm"/>
    <property type="evidence" value="ECO:0007669"/>
    <property type="project" value="Ensembl"/>
</dbReference>
<comment type="function">
    <text evidence="10">Tubulin-binding protein that acts as a negative regulator of Notch signaling pathway. Shuttles between the cytoplasm and the nucleus and mediates the nuclear export of RBPJ/RBPSUH, thereby preventing the interaction between RBPJ/RBPSUH and NICD product of Notch proteins (Notch intracellular domain), leading to down-regulate Notch-mediated transcription. May play a role in neurogenesis.</text>
</comment>
<evidence type="ECO:0000256" key="11">
    <source>
        <dbReference type="ARBA" id="ARBA00031318"/>
    </source>
</evidence>
<dbReference type="GO" id="GO:0051168">
    <property type="term" value="P:nuclear export"/>
    <property type="evidence" value="ECO:0007669"/>
    <property type="project" value="Ensembl"/>
</dbReference>
<comment type="similarity">
    <text evidence="3">Belongs to the RITA family.</text>
</comment>
<keyword evidence="6" id="KW-0963">Cytoplasm</keyword>
<dbReference type="GO" id="GO:0007399">
    <property type="term" value="P:nervous system development"/>
    <property type="evidence" value="ECO:0007669"/>
    <property type="project" value="UniProtKB-KW"/>
</dbReference>
<accession>A0A6P5JHM2</accession>
<dbReference type="PANTHER" id="PTHR34917:SF1">
    <property type="entry name" value="RBPJ-INTERACTING AND TUBULIN-ASSOCIATED PROTEIN 1"/>
    <property type="match status" value="1"/>
</dbReference>
<evidence type="ECO:0000256" key="9">
    <source>
        <dbReference type="ARBA" id="ARBA00023242"/>
    </source>
</evidence>
<keyword evidence="8" id="KW-0914">Notch signaling pathway</keyword>
<proteinExistence type="inferred from homology"/>